<dbReference type="GO" id="GO:0008289">
    <property type="term" value="F:lipid binding"/>
    <property type="evidence" value="ECO:0007669"/>
    <property type="project" value="UniProtKB-KW"/>
</dbReference>
<dbReference type="InterPro" id="IPR031981">
    <property type="entry name" value="MIEAP_C"/>
</dbReference>
<feature type="compositionally biased region" description="Low complexity" evidence="14">
    <location>
        <begin position="188"/>
        <end position="199"/>
    </location>
</feature>
<comment type="subcellular location">
    <subcellularLocation>
        <location evidence="3">Cytoplasm</location>
    </subcellularLocation>
    <subcellularLocation>
        <location evidence="2">Mitochondrion matrix</location>
    </subcellularLocation>
    <subcellularLocation>
        <location evidence="1">Mitochondrion outer membrane</location>
    </subcellularLocation>
</comment>
<keyword evidence="10" id="KW-0496">Mitochondrion</keyword>
<feature type="region of interest" description="Disordered" evidence="14">
    <location>
        <begin position="188"/>
        <end position="211"/>
    </location>
</feature>
<evidence type="ECO:0000256" key="8">
    <source>
        <dbReference type="ARBA" id="ARBA00023054"/>
    </source>
</evidence>
<dbReference type="GO" id="GO:0005759">
    <property type="term" value="C:mitochondrial matrix"/>
    <property type="evidence" value="ECO:0007669"/>
    <property type="project" value="UniProtKB-SubCell"/>
</dbReference>
<evidence type="ECO:0000256" key="14">
    <source>
        <dbReference type="SAM" id="MobiDB-lite"/>
    </source>
</evidence>
<dbReference type="AlphaFoldDB" id="Q4RKV0"/>
<evidence type="ECO:0000256" key="12">
    <source>
        <dbReference type="ARBA" id="ARBA00032687"/>
    </source>
</evidence>
<proteinExistence type="inferred from homology"/>
<evidence type="ECO:0000256" key="3">
    <source>
        <dbReference type="ARBA" id="ARBA00004496"/>
    </source>
</evidence>
<evidence type="ECO:0000256" key="2">
    <source>
        <dbReference type="ARBA" id="ARBA00004305"/>
    </source>
</evidence>
<name>Q4RKV0_TETNG</name>
<keyword evidence="9" id="KW-0446">Lipid-binding</keyword>
<protein>
    <recommendedName>
        <fullName evidence="5">Mitochondria-eating protein</fullName>
    </recommendedName>
    <alternativeName>
        <fullName evidence="12">Spermatogenesis-associated protein 18</fullName>
    </alternativeName>
</protein>
<evidence type="ECO:0000256" key="5">
    <source>
        <dbReference type="ARBA" id="ARBA00019863"/>
    </source>
</evidence>
<keyword evidence="11" id="KW-0472">Membrane</keyword>
<dbReference type="KEGG" id="tng:GSTEN00032778G001"/>
<reference evidence="16" key="1">
    <citation type="journal article" date="2004" name="Nature">
        <title>Genome duplication in the teleost fish Tetraodon nigroviridis reveals the early vertebrate proto-karyotype.</title>
        <authorList>
            <person name="Jaillon O."/>
            <person name="Aury J.-M."/>
            <person name="Brunet F."/>
            <person name="Petit J.-L."/>
            <person name="Stange-Thomann N."/>
            <person name="Mauceli E."/>
            <person name="Bouneau L."/>
            <person name="Fischer C."/>
            <person name="Ozouf-Costaz C."/>
            <person name="Bernot A."/>
            <person name="Nicaud S."/>
            <person name="Jaffe D."/>
            <person name="Fisher S."/>
            <person name="Lutfalla G."/>
            <person name="Dossat C."/>
            <person name="Segurens B."/>
            <person name="Dasilva C."/>
            <person name="Salanoubat M."/>
            <person name="Levy M."/>
            <person name="Boudet N."/>
            <person name="Castellano S."/>
            <person name="Anthouard V."/>
            <person name="Jubin C."/>
            <person name="Castelli V."/>
            <person name="Katinka M."/>
            <person name="Vacherie B."/>
            <person name="Biemont C."/>
            <person name="Skalli Z."/>
            <person name="Cattolico L."/>
            <person name="Poulain J."/>
            <person name="De Berardinis V."/>
            <person name="Cruaud C."/>
            <person name="Duprat S."/>
            <person name="Brottier P."/>
            <person name="Coutanceau J.-P."/>
            <person name="Gouzy J."/>
            <person name="Parra G."/>
            <person name="Lardier G."/>
            <person name="Chapple C."/>
            <person name="McKernan K.J."/>
            <person name="McEwan P."/>
            <person name="Bosak S."/>
            <person name="Kellis M."/>
            <person name="Volff J.-N."/>
            <person name="Guigo R."/>
            <person name="Zody M.C."/>
            <person name="Mesirov J."/>
            <person name="Lindblad-Toh K."/>
            <person name="Birren B."/>
            <person name="Nusbaum C."/>
            <person name="Kahn D."/>
            <person name="Robinson-Rechavi M."/>
            <person name="Laudet V."/>
            <person name="Schachter V."/>
            <person name="Quetier F."/>
            <person name="Saurin W."/>
            <person name="Scarpelli C."/>
            <person name="Wincker P."/>
            <person name="Lander E.S."/>
            <person name="Weissenbach J."/>
            <person name="Roest Crollius H."/>
        </authorList>
    </citation>
    <scope>NUCLEOTIDE SEQUENCE [LARGE SCALE GENOMIC DNA]</scope>
</reference>
<keyword evidence="8 13" id="KW-0175">Coiled coil</keyword>
<feature type="non-terminal residue" evidence="16">
    <location>
        <position position="411"/>
    </location>
</feature>
<organism evidence="16">
    <name type="scientific">Tetraodon nigroviridis</name>
    <name type="common">Spotted green pufferfish</name>
    <name type="synonym">Chelonodon nigroviridis</name>
    <dbReference type="NCBI Taxonomy" id="99883"/>
    <lineage>
        <taxon>Eukaryota</taxon>
        <taxon>Metazoa</taxon>
        <taxon>Chordata</taxon>
        <taxon>Craniata</taxon>
        <taxon>Vertebrata</taxon>
        <taxon>Euteleostomi</taxon>
        <taxon>Actinopterygii</taxon>
        <taxon>Neopterygii</taxon>
        <taxon>Teleostei</taxon>
        <taxon>Neoteleostei</taxon>
        <taxon>Acanthomorphata</taxon>
        <taxon>Eupercaria</taxon>
        <taxon>Tetraodontiformes</taxon>
        <taxon>Tetradontoidea</taxon>
        <taxon>Tetraodontidae</taxon>
        <taxon>Tetraodon</taxon>
    </lineage>
</organism>
<evidence type="ECO:0000259" key="15">
    <source>
        <dbReference type="Pfam" id="PF16026"/>
    </source>
</evidence>
<evidence type="ECO:0000256" key="1">
    <source>
        <dbReference type="ARBA" id="ARBA00004294"/>
    </source>
</evidence>
<evidence type="ECO:0000256" key="11">
    <source>
        <dbReference type="ARBA" id="ARBA00023136"/>
    </source>
</evidence>
<dbReference type="EMBL" id="CAAE01015025">
    <property type="protein sequence ID" value="CAG10982.1"/>
    <property type="molecule type" value="Genomic_DNA"/>
</dbReference>
<dbReference type="PANTHER" id="PTHR21771">
    <property type="entry name" value="MITOCHONDRIA-EATING PROTEIN-RELATED"/>
    <property type="match status" value="1"/>
</dbReference>
<reference evidence="16" key="2">
    <citation type="submission" date="2004-02" db="EMBL/GenBank/DDBJ databases">
        <authorList>
            <consortium name="Genoscope"/>
            <consortium name="Whitehead Institute Centre for Genome Research"/>
        </authorList>
    </citation>
    <scope>NUCLEOTIDE SEQUENCE</scope>
</reference>
<keyword evidence="7" id="KW-1000">Mitochondrion outer membrane</keyword>
<evidence type="ECO:0000256" key="13">
    <source>
        <dbReference type="SAM" id="Coils"/>
    </source>
</evidence>
<dbReference type="OrthoDB" id="5966837at2759"/>
<accession>Q4RKV0</accession>
<gene>
    <name evidence="16" type="ORF">GSTENG00032778001</name>
</gene>
<comment type="similarity">
    <text evidence="4">Belongs to the MIEAP family.</text>
</comment>
<evidence type="ECO:0000256" key="4">
    <source>
        <dbReference type="ARBA" id="ARBA00008233"/>
    </source>
</evidence>
<evidence type="ECO:0000256" key="10">
    <source>
        <dbReference type="ARBA" id="ARBA00023128"/>
    </source>
</evidence>
<keyword evidence="6" id="KW-0963">Cytoplasm</keyword>
<feature type="coiled-coil region" evidence="13">
    <location>
        <begin position="140"/>
        <end position="184"/>
    </location>
</feature>
<dbReference type="PANTHER" id="PTHR21771:SF0">
    <property type="entry name" value="MITOCHONDRIA-EATING PROTEIN"/>
    <property type="match status" value="1"/>
</dbReference>
<evidence type="ECO:0000256" key="9">
    <source>
        <dbReference type="ARBA" id="ARBA00023121"/>
    </source>
</evidence>
<dbReference type="InterPro" id="IPR026169">
    <property type="entry name" value="MIEAP"/>
</dbReference>
<sequence length="411" mass="46501">MADTLRRLINTSPFGVLQGKLESWHRDYRILSCDQNLNKCCELIELTTSIQGQLFAILNITAAEGGDFDGLDTLKTRLLPWLGSCFALSRPSVTSDTSLQLIQVQYLNTVFSSTRWELSASHDSQMQKMDIELCSTRMQLDSVKAALQSAHEQLEMYKRKANSLDDYEQRIRQLREEFSCLSRSRSPASLSRVGRSSSSRRSESPTRAQLTNSSRHARLVSRFNDLYAAERLEAQALLHRYINHLETVQRIIFIAVVESFSAAKLAYRQFKLRTWKRLSPNHCGPESLEDASVDYIVRNLDLYDVKASVNDVIGAMNMNPQISFPPGVDFFLIGDLITETCKVAFAMQTLEPPLDISFASDGELYNESKYRRSYDSQFTAAVVKYHVWPALVEGDVVLIKGEAVTKRAALV</sequence>
<dbReference type="Pfam" id="PF16026">
    <property type="entry name" value="MIEAP"/>
    <property type="match status" value="1"/>
</dbReference>
<evidence type="ECO:0000256" key="6">
    <source>
        <dbReference type="ARBA" id="ARBA00022490"/>
    </source>
</evidence>
<evidence type="ECO:0000313" key="16">
    <source>
        <dbReference type="EMBL" id="CAG10982.1"/>
    </source>
</evidence>
<evidence type="ECO:0000256" key="7">
    <source>
        <dbReference type="ARBA" id="ARBA00022787"/>
    </source>
</evidence>
<dbReference type="GO" id="GO:0005741">
    <property type="term" value="C:mitochondrial outer membrane"/>
    <property type="evidence" value="ECO:0007669"/>
    <property type="project" value="UniProtKB-SubCell"/>
</dbReference>
<feature type="domain" description="Mitochondria-eating protein C-terminal" evidence="15">
    <location>
        <begin position="215"/>
        <end position="405"/>
    </location>
</feature>
<dbReference type="GO" id="GO:0035694">
    <property type="term" value="P:mitochondrial protein catabolic process"/>
    <property type="evidence" value="ECO:0007669"/>
    <property type="project" value="InterPro"/>
</dbReference>
<dbReference type="GO" id="GO:0035695">
    <property type="term" value="P:mitophagy by internal vacuole formation"/>
    <property type="evidence" value="ECO:0007669"/>
    <property type="project" value="TreeGrafter"/>
</dbReference>